<evidence type="ECO:0000313" key="11">
    <source>
        <dbReference type="Proteomes" id="UP000198584"/>
    </source>
</evidence>
<evidence type="ECO:0000256" key="9">
    <source>
        <dbReference type="RuleBase" id="RU363064"/>
    </source>
</evidence>
<feature type="transmembrane region" description="Helical" evidence="9">
    <location>
        <begin position="246"/>
        <end position="269"/>
    </location>
</feature>
<feature type="transmembrane region" description="Helical" evidence="9">
    <location>
        <begin position="154"/>
        <end position="174"/>
    </location>
</feature>
<keyword evidence="4 9" id="KW-1003">Cell membrane</keyword>
<dbReference type="AlphaFoldDB" id="A0A1H4EEQ0"/>
<evidence type="ECO:0000256" key="1">
    <source>
        <dbReference type="ARBA" id="ARBA00004651"/>
    </source>
</evidence>
<feature type="transmembrane region" description="Helical" evidence="9">
    <location>
        <begin position="219"/>
        <end position="240"/>
    </location>
</feature>
<dbReference type="Proteomes" id="UP000198584">
    <property type="component" value="Unassembled WGS sequence"/>
</dbReference>
<keyword evidence="7 9" id="KW-1133">Transmembrane helix</keyword>
<keyword evidence="8 9" id="KW-0472">Membrane</keyword>
<comment type="similarity">
    <text evidence="2 9">Belongs to the alanine or glycine:cation symporter (AGCS) (TC 2.A.25) family.</text>
</comment>
<feature type="transmembrane region" description="Helical" evidence="9">
    <location>
        <begin position="107"/>
        <end position="126"/>
    </location>
</feature>
<dbReference type="PROSITE" id="PS00873">
    <property type="entry name" value="NA_ALANINE_SYMP"/>
    <property type="match status" value="1"/>
</dbReference>
<feature type="transmembrane region" description="Helical" evidence="9">
    <location>
        <begin position="189"/>
        <end position="207"/>
    </location>
</feature>
<dbReference type="Gene3D" id="1.20.1740.10">
    <property type="entry name" value="Amino acid/polyamine transporter I"/>
    <property type="match status" value="1"/>
</dbReference>
<gene>
    <name evidence="10" type="ORF">SAMN05421743_10931</name>
</gene>
<evidence type="ECO:0000256" key="6">
    <source>
        <dbReference type="ARBA" id="ARBA00022847"/>
    </source>
</evidence>
<dbReference type="PANTHER" id="PTHR30330">
    <property type="entry name" value="AGSS FAMILY TRANSPORTER, SODIUM-ALANINE"/>
    <property type="match status" value="1"/>
</dbReference>
<feature type="transmembrane region" description="Helical" evidence="9">
    <location>
        <begin position="356"/>
        <end position="376"/>
    </location>
</feature>
<dbReference type="PANTHER" id="PTHR30330:SF1">
    <property type="entry name" value="AMINO-ACID CARRIER PROTEIN ALST"/>
    <property type="match status" value="1"/>
</dbReference>
<keyword evidence="6 9" id="KW-0769">Symport</keyword>
<feature type="transmembrane region" description="Helical" evidence="9">
    <location>
        <begin position="307"/>
        <end position="328"/>
    </location>
</feature>
<dbReference type="STRING" id="571932.SAMN05421743_10931"/>
<dbReference type="InterPro" id="IPR001463">
    <property type="entry name" value="Na/Ala_symport"/>
</dbReference>
<dbReference type="GO" id="GO:0005886">
    <property type="term" value="C:plasma membrane"/>
    <property type="evidence" value="ECO:0007669"/>
    <property type="project" value="UniProtKB-SubCell"/>
</dbReference>
<feature type="transmembrane region" description="Helical" evidence="9">
    <location>
        <begin position="396"/>
        <end position="417"/>
    </location>
</feature>
<sequence>MEKWLTMDTWLGDLVNAGNTLLWTYILIGLLLALGVWFTVKTNFVQFRLIKEMVLLLIKGTDHTGFKEKKGTTPFQAFAISTAARVGTGNLAGVAIAISVGGPGAVFWMWMIALVGAATGFVESTLAQMYKVKDKNGFRGGPAYYMERALGKRWMGVLFAILITLCFGLIFNAVQANTIAMAFTGAYEIHPLIIGAIIAAMIGVVIYGGIRRIAVVAEVIVPIFAVAYIIVAFIIMVINIDQLPGIVSLIVSNALGIKEIAGGGIGAALMNGIQRGLFSNEAGMGSAPNAAATSYVKHPVEQGLVQTLGVFTDTLIICSSTAFIILLADVHTVGEMDGIQLTQLALSTHLGPWADALVALTIFFFAFSSLLGNYYYGETNLQFISENKMYVQVFRIAFLIMVLVGSMSEIEIIWGLADLFMGSMALVNLIAIALLTKLAVAALDDYQRQRKLGRVPVFYKNSIPGVKNLEAWERKENTYKDK</sequence>
<dbReference type="GO" id="GO:0005283">
    <property type="term" value="F:amino acid:sodium symporter activity"/>
    <property type="evidence" value="ECO:0007669"/>
    <property type="project" value="InterPro"/>
</dbReference>
<proteinExistence type="inferred from homology"/>
<name>A0A1H4EEQ0_9BACI</name>
<dbReference type="RefSeq" id="WP_425441679.1">
    <property type="nucleotide sequence ID" value="NZ_FNQR01000009.1"/>
</dbReference>
<evidence type="ECO:0000256" key="5">
    <source>
        <dbReference type="ARBA" id="ARBA00022692"/>
    </source>
</evidence>
<evidence type="ECO:0000256" key="4">
    <source>
        <dbReference type="ARBA" id="ARBA00022475"/>
    </source>
</evidence>
<comment type="subcellular location">
    <subcellularLocation>
        <location evidence="1 9">Cell membrane</location>
        <topology evidence="1 9">Multi-pass membrane protein</topology>
    </subcellularLocation>
</comment>
<protein>
    <submittedName>
        <fullName evidence="10">Alanine or glycine:cation symporter, AGCS family</fullName>
    </submittedName>
</protein>
<evidence type="ECO:0000256" key="8">
    <source>
        <dbReference type="ARBA" id="ARBA00023136"/>
    </source>
</evidence>
<feature type="transmembrane region" description="Helical" evidence="9">
    <location>
        <begin position="77"/>
        <end position="101"/>
    </location>
</feature>
<keyword evidence="11" id="KW-1185">Reference proteome</keyword>
<keyword evidence="3 9" id="KW-0813">Transport</keyword>
<reference evidence="10 11" key="1">
    <citation type="submission" date="2016-10" db="EMBL/GenBank/DDBJ databases">
        <authorList>
            <person name="de Groot N.N."/>
        </authorList>
    </citation>
    <scope>NUCLEOTIDE SEQUENCE [LARGE SCALE GENOMIC DNA]</scope>
    <source>
        <strain evidence="10 11">CCM7597</strain>
    </source>
</reference>
<accession>A0A1H4EEQ0</accession>
<feature type="transmembrane region" description="Helical" evidence="9">
    <location>
        <begin position="20"/>
        <end position="40"/>
    </location>
</feature>
<evidence type="ECO:0000256" key="3">
    <source>
        <dbReference type="ARBA" id="ARBA00022448"/>
    </source>
</evidence>
<dbReference type="EMBL" id="FNQR01000009">
    <property type="protein sequence ID" value="SEA83544.1"/>
    <property type="molecule type" value="Genomic_DNA"/>
</dbReference>
<dbReference type="Pfam" id="PF01235">
    <property type="entry name" value="Na_Ala_symp"/>
    <property type="match status" value="1"/>
</dbReference>
<feature type="transmembrane region" description="Helical" evidence="9">
    <location>
        <begin position="423"/>
        <end position="443"/>
    </location>
</feature>
<dbReference type="FunFam" id="1.20.1740.10:FF:000004">
    <property type="entry name" value="Sodium:alanine symporter family protein"/>
    <property type="match status" value="1"/>
</dbReference>
<dbReference type="PRINTS" id="PR00175">
    <property type="entry name" value="NAALASMPORT"/>
</dbReference>
<organism evidence="10 11">
    <name type="scientific">Thalassobacillus cyri</name>
    <dbReference type="NCBI Taxonomy" id="571932"/>
    <lineage>
        <taxon>Bacteria</taxon>
        <taxon>Bacillati</taxon>
        <taxon>Bacillota</taxon>
        <taxon>Bacilli</taxon>
        <taxon>Bacillales</taxon>
        <taxon>Bacillaceae</taxon>
        <taxon>Thalassobacillus</taxon>
    </lineage>
</organism>
<dbReference type="NCBIfam" id="TIGR00835">
    <property type="entry name" value="agcS"/>
    <property type="match status" value="1"/>
</dbReference>
<evidence type="ECO:0000256" key="7">
    <source>
        <dbReference type="ARBA" id="ARBA00022989"/>
    </source>
</evidence>
<keyword evidence="5 9" id="KW-0812">Transmembrane</keyword>
<evidence type="ECO:0000256" key="2">
    <source>
        <dbReference type="ARBA" id="ARBA00009261"/>
    </source>
</evidence>
<evidence type="ECO:0000313" key="10">
    <source>
        <dbReference type="EMBL" id="SEA83544.1"/>
    </source>
</evidence>